<feature type="region of interest" description="Disordered" evidence="1">
    <location>
        <begin position="74"/>
        <end position="138"/>
    </location>
</feature>
<accession>A0A0C4E8P6</accession>
<feature type="compositionally biased region" description="Basic and acidic residues" evidence="1">
    <location>
        <begin position="74"/>
        <end position="91"/>
    </location>
</feature>
<feature type="chain" id="PRO_5009385934" evidence="2">
    <location>
        <begin position="20"/>
        <end position="138"/>
    </location>
</feature>
<dbReference type="EMBL" id="ADBL01002187">
    <property type="status" value="NOT_ANNOTATED_CDS"/>
    <property type="molecule type" value="Genomic_DNA"/>
</dbReference>
<dbReference type="AlphaFoldDB" id="A0A0C4E8P6"/>
<evidence type="ECO:0000313" key="5">
    <source>
        <dbReference type="Proteomes" id="UP000011715"/>
    </source>
</evidence>
<reference evidence="3" key="1">
    <citation type="submission" date="2010-05" db="EMBL/GenBank/DDBJ databases">
        <title>The Genome Sequence of Magnaporthe poae strain ATCC 64411.</title>
        <authorList>
            <consortium name="The Broad Institute Genome Sequencing Platform"/>
            <consortium name="Broad Institute Genome Sequencing Center for Infectious Disease"/>
            <person name="Ma L.-J."/>
            <person name="Dead R."/>
            <person name="Young S."/>
            <person name="Zeng Q."/>
            <person name="Koehrsen M."/>
            <person name="Alvarado L."/>
            <person name="Berlin A."/>
            <person name="Chapman S.B."/>
            <person name="Chen Z."/>
            <person name="Freedman E."/>
            <person name="Gellesch M."/>
            <person name="Goldberg J."/>
            <person name="Griggs A."/>
            <person name="Gujja S."/>
            <person name="Heilman E.R."/>
            <person name="Heiman D."/>
            <person name="Hepburn T."/>
            <person name="Howarth C."/>
            <person name="Jen D."/>
            <person name="Larson L."/>
            <person name="Mehta T."/>
            <person name="Neiman D."/>
            <person name="Pearson M."/>
            <person name="Roberts A."/>
            <person name="Saif S."/>
            <person name="Shea T."/>
            <person name="Shenoy N."/>
            <person name="Sisk P."/>
            <person name="Stolte C."/>
            <person name="Sykes S."/>
            <person name="Walk T."/>
            <person name="White J."/>
            <person name="Yandava C."/>
            <person name="Haas B."/>
            <person name="Nusbaum C."/>
            <person name="Birren B."/>
        </authorList>
    </citation>
    <scope>NUCLEOTIDE SEQUENCE</scope>
    <source>
        <strain evidence="3">ATCC 64411</strain>
    </source>
</reference>
<gene>
    <name evidence="3" type="ORF">MAPG_08961</name>
</gene>
<feature type="compositionally biased region" description="Polar residues" evidence="1">
    <location>
        <begin position="110"/>
        <end position="119"/>
    </location>
</feature>
<protein>
    <submittedName>
        <fullName evidence="3 4">Uncharacterized protein</fullName>
    </submittedName>
</protein>
<evidence type="ECO:0000256" key="1">
    <source>
        <dbReference type="SAM" id="MobiDB-lite"/>
    </source>
</evidence>
<reference evidence="4" key="4">
    <citation type="journal article" date="2015" name="G3 (Bethesda)">
        <title>Genome sequences of three phytopathogenic species of the Magnaporthaceae family of fungi.</title>
        <authorList>
            <person name="Okagaki L.H."/>
            <person name="Nunes C.C."/>
            <person name="Sailsbery J."/>
            <person name="Clay B."/>
            <person name="Brown D."/>
            <person name="John T."/>
            <person name="Oh Y."/>
            <person name="Young N."/>
            <person name="Fitzgerald M."/>
            <person name="Haas B.J."/>
            <person name="Zeng Q."/>
            <person name="Young S."/>
            <person name="Adiconis X."/>
            <person name="Fan L."/>
            <person name="Levin J.Z."/>
            <person name="Mitchell T.K."/>
            <person name="Okubara P.A."/>
            <person name="Farman M.L."/>
            <person name="Kohn L.M."/>
            <person name="Birren B."/>
            <person name="Ma L.-J."/>
            <person name="Dean R.A."/>
        </authorList>
    </citation>
    <scope>NUCLEOTIDE SEQUENCE</scope>
    <source>
        <strain evidence="4">ATCC 64411 / 73-15</strain>
    </source>
</reference>
<reference evidence="5" key="2">
    <citation type="submission" date="2010-05" db="EMBL/GenBank/DDBJ databases">
        <title>The genome sequence of Magnaporthe poae strain ATCC 64411.</title>
        <authorList>
            <person name="Ma L.-J."/>
            <person name="Dead R."/>
            <person name="Young S."/>
            <person name="Zeng Q."/>
            <person name="Koehrsen M."/>
            <person name="Alvarado L."/>
            <person name="Berlin A."/>
            <person name="Chapman S.B."/>
            <person name="Chen Z."/>
            <person name="Freedman E."/>
            <person name="Gellesch M."/>
            <person name="Goldberg J."/>
            <person name="Griggs A."/>
            <person name="Gujja S."/>
            <person name="Heilman E.R."/>
            <person name="Heiman D."/>
            <person name="Hepburn T."/>
            <person name="Howarth C."/>
            <person name="Jen D."/>
            <person name="Larson L."/>
            <person name="Mehta T."/>
            <person name="Neiman D."/>
            <person name="Pearson M."/>
            <person name="Roberts A."/>
            <person name="Saif S."/>
            <person name="Shea T."/>
            <person name="Shenoy N."/>
            <person name="Sisk P."/>
            <person name="Stolte C."/>
            <person name="Sykes S."/>
            <person name="Walk T."/>
            <person name="White J."/>
            <person name="Yandava C."/>
            <person name="Haas B."/>
            <person name="Nusbaum C."/>
            <person name="Birren B."/>
        </authorList>
    </citation>
    <scope>NUCLEOTIDE SEQUENCE [LARGE SCALE GENOMIC DNA]</scope>
    <source>
        <strain evidence="5">ATCC 64411 / 73-15</strain>
    </source>
</reference>
<dbReference type="EMBL" id="GL876974">
    <property type="protein sequence ID" value="KLU89994.1"/>
    <property type="molecule type" value="Genomic_DNA"/>
</dbReference>
<name>A0A0C4E8P6_MAGP6</name>
<proteinExistence type="predicted"/>
<evidence type="ECO:0000256" key="2">
    <source>
        <dbReference type="SAM" id="SignalP"/>
    </source>
</evidence>
<keyword evidence="2" id="KW-0732">Signal</keyword>
<organism evidence="4 5">
    <name type="scientific">Magnaporthiopsis poae (strain ATCC 64411 / 73-15)</name>
    <name type="common">Kentucky bluegrass fungus</name>
    <name type="synonym">Magnaporthe poae</name>
    <dbReference type="NCBI Taxonomy" id="644358"/>
    <lineage>
        <taxon>Eukaryota</taxon>
        <taxon>Fungi</taxon>
        <taxon>Dikarya</taxon>
        <taxon>Ascomycota</taxon>
        <taxon>Pezizomycotina</taxon>
        <taxon>Sordariomycetes</taxon>
        <taxon>Sordariomycetidae</taxon>
        <taxon>Magnaporthales</taxon>
        <taxon>Magnaporthaceae</taxon>
        <taxon>Magnaporthiopsis</taxon>
    </lineage>
</organism>
<dbReference type="EnsemblFungi" id="MAPG_08961T0">
    <property type="protein sequence ID" value="MAPG_08961T0"/>
    <property type="gene ID" value="MAPG_08961"/>
</dbReference>
<dbReference type="Proteomes" id="UP000011715">
    <property type="component" value="Unassembled WGS sequence"/>
</dbReference>
<keyword evidence="5" id="KW-1185">Reference proteome</keyword>
<evidence type="ECO:0000313" key="3">
    <source>
        <dbReference type="EMBL" id="KLU89994.1"/>
    </source>
</evidence>
<reference evidence="4" key="5">
    <citation type="submission" date="2015-06" db="UniProtKB">
        <authorList>
            <consortium name="EnsemblFungi"/>
        </authorList>
    </citation>
    <scope>IDENTIFICATION</scope>
    <source>
        <strain evidence="4">ATCC 64411</strain>
    </source>
</reference>
<dbReference type="VEuPathDB" id="FungiDB:MAPG_08961"/>
<reference evidence="3" key="3">
    <citation type="submission" date="2011-03" db="EMBL/GenBank/DDBJ databases">
        <title>Annotation of Magnaporthe poae ATCC 64411.</title>
        <authorList>
            <person name="Ma L.-J."/>
            <person name="Dead R."/>
            <person name="Young S.K."/>
            <person name="Zeng Q."/>
            <person name="Gargeya S."/>
            <person name="Fitzgerald M."/>
            <person name="Haas B."/>
            <person name="Abouelleil A."/>
            <person name="Alvarado L."/>
            <person name="Arachchi H.M."/>
            <person name="Berlin A."/>
            <person name="Brown A."/>
            <person name="Chapman S.B."/>
            <person name="Chen Z."/>
            <person name="Dunbar C."/>
            <person name="Freedman E."/>
            <person name="Gearin G."/>
            <person name="Gellesch M."/>
            <person name="Goldberg J."/>
            <person name="Griggs A."/>
            <person name="Gujja S."/>
            <person name="Heiman D."/>
            <person name="Howarth C."/>
            <person name="Larson L."/>
            <person name="Lui A."/>
            <person name="MacDonald P.J.P."/>
            <person name="Mehta T."/>
            <person name="Montmayeur A."/>
            <person name="Murphy C."/>
            <person name="Neiman D."/>
            <person name="Pearson M."/>
            <person name="Priest M."/>
            <person name="Roberts A."/>
            <person name="Saif S."/>
            <person name="Shea T."/>
            <person name="Shenoy N."/>
            <person name="Sisk P."/>
            <person name="Stolte C."/>
            <person name="Sykes S."/>
            <person name="Yandava C."/>
            <person name="Wortman J."/>
            <person name="Nusbaum C."/>
            <person name="Birren B."/>
        </authorList>
    </citation>
    <scope>NUCLEOTIDE SEQUENCE</scope>
    <source>
        <strain evidence="3">ATCC 64411</strain>
    </source>
</reference>
<evidence type="ECO:0000313" key="4">
    <source>
        <dbReference type="EnsemblFungi" id="MAPG_08961T0"/>
    </source>
</evidence>
<sequence length="138" mass="15523">MQISKIALLMALTANSAIAAPLQGSETALEQRGVDVKPAITELNARDAHDEDALLTRRSGSNWENWHQQSDKRKGIYTIHEDNRERLERQGGGRQYGMVENKPKAKEYQHPTSGTQNKPSRAETSKENKKKKYGKNGH</sequence>
<feature type="compositionally biased region" description="Basic residues" evidence="1">
    <location>
        <begin position="128"/>
        <end position="138"/>
    </location>
</feature>
<feature type="signal peptide" evidence="2">
    <location>
        <begin position="1"/>
        <end position="19"/>
    </location>
</feature>